<evidence type="ECO:0000313" key="2">
    <source>
        <dbReference type="Proteomes" id="UP000467840"/>
    </source>
</evidence>
<dbReference type="Proteomes" id="UP000467840">
    <property type="component" value="Chromosome 3"/>
</dbReference>
<dbReference type="AlphaFoldDB" id="A0A6A6KIE0"/>
<dbReference type="EMBL" id="JAAGAX010000017">
    <property type="protein sequence ID" value="KAF2287299.1"/>
    <property type="molecule type" value="Genomic_DNA"/>
</dbReference>
<sequence>MAMAMVDDCHSPSLKDRLKSSICCFAAHDNLPESLDSVDDGSRRTQTPRSPYAWLKSTAQDLEIRDKCWGLIGRRGKNRRRHNSADFRYDPASYSLNFDDDNKREDELPLNNFMARLPATPERLPAVGTTRNLNLILCICKEKRKIV</sequence>
<keyword evidence="2" id="KW-1185">Reference proteome</keyword>
<proteinExistence type="predicted"/>
<evidence type="ECO:0000313" key="1">
    <source>
        <dbReference type="EMBL" id="KAF2287299.1"/>
    </source>
</evidence>
<comment type="caution">
    <text evidence="1">The sequence shown here is derived from an EMBL/GenBank/DDBJ whole genome shotgun (WGS) entry which is preliminary data.</text>
</comment>
<protein>
    <submittedName>
        <fullName evidence="1">Uncharacterized protein</fullName>
    </submittedName>
</protein>
<organism evidence="1 2">
    <name type="scientific">Hevea brasiliensis</name>
    <name type="common">Para rubber tree</name>
    <name type="synonym">Siphonia brasiliensis</name>
    <dbReference type="NCBI Taxonomy" id="3981"/>
    <lineage>
        <taxon>Eukaryota</taxon>
        <taxon>Viridiplantae</taxon>
        <taxon>Streptophyta</taxon>
        <taxon>Embryophyta</taxon>
        <taxon>Tracheophyta</taxon>
        <taxon>Spermatophyta</taxon>
        <taxon>Magnoliopsida</taxon>
        <taxon>eudicotyledons</taxon>
        <taxon>Gunneridae</taxon>
        <taxon>Pentapetalae</taxon>
        <taxon>rosids</taxon>
        <taxon>fabids</taxon>
        <taxon>Malpighiales</taxon>
        <taxon>Euphorbiaceae</taxon>
        <taxon>Crotonoideae</taxon>
        <taxon>Micrandreae</taxon>
        <taxon>Hevea</taxon>
    </lineage>
</organism>
<name>A0A6A6KIE0_HEVBR</name>
<dbReference type="PANTHER" id="PTHR33168">
    <property type="entry name" value="STRESS INDUCED PROTEIN-RELATED"/>
    <property type="match status" value="1"/>
</dbReference>
<gene>
    <name evidence="1" type="ORF">GH714_039572</name>
</gene>
<reference evidence="1 2" key="1">
    <citation type="journal article" date="2020" name="Mol. Plant">
        <title>The Chromosome-Based Rubber Tree Genome Provides New Insights into Spurge Genome Evolution and Rubber Biosynthesis.</title>
        <authorList>
            <person name="Liu J."/>
            <person name="Shi C."/>
            <person name="Shi C.C."/>
            <person name="Li W."/>
            <person name="Zhang Q.J."/>
            <person name="Zhang Y."/>
            <person name="Li K."/>
            <person name="Lu H.F."/>
            <person name="Shi C."/>
            <person name="Zhu S.T."/>
            <person name="Xiao Z.Y."/>
            <person name="Nan H."/>
            <person name="Yue Y."/>
            <person name="Zhu X.G."/>
            <person name="Wu Y."/>
            <person name="Hong X.N."/>
            <person name="Fan G.Y."/>
            <person name="Tong Y."/>
            <person name="Zhang D."/>
            <person name="Mao C.L."/>
            <person name="Liu Y.L."/>
            <person name="Hao S.J."/>
            <person name="Liu W.Q."/>
            <person name="Lv M.Q."/>
            <person name="Zhang H.B."/>
            <person name="Liu Y."/>
            <person name="Hu-Tang G.R."/>
            <person name="Wang J.P."/>
            <person name="Wang J.H."/>
            <person name="Sun Y.H."/>
            <person name="Ni S.B."/>
            <person name="Chen W.B."/>
            <person name="Zhang X.C."/>
            <person name="Jiao Y.N."/>
            <person name="Eichler E.E."/>
            <person name="Li G.H."/>
            <person name="Liu X."/>
            <person name="Gao L.Z."/>
        </authorList>
    </citation>
    <scope>NUCLEOTIDE SEQUENCE [LARGE SCALE GENOMIC DNA]</scope>
    <source>
        <strain evidence="2">cv. GT1</strain>
        <tissue evidence="1">Leaf</tissue>
    </source>
</reference>
<accession>A0A6A6KIE0</accession>